<dbReference type="Gene3D" id="3.90.1530.10">
    <property type="entry name" value="Conserved hypothetical protein from pyrococcus furiosus pfu- 392566-001, ParB domain"/>
    <property type="match status" value="1"/>
</dbReference>
<dbReference type="CDD" id="cd16397">
    <property type="entry name" value="IbrB_like"/>
    <property type="match status" value="1"/>
</dbReference>
<reference evidence="4" key="3">
    <citation type="journal article" date="2019" name="Int. J. Syst. Evol. Microbiol.">
        <title>The Global Catalogue of Microorganisms (GCM) 10K type strain sequencing project: providing services to taxonomists for standard genome sequencing and annotation.</title>
        <authorList>
            <consortium name="The Broad Institute Genomics Platform"/>
            <consortium name="The Broad Institute Genome Sequencing Center for Infectious Disease"/>
            <person name="Wu L."/>
            <person name="Ma J."/>
        </authorList>
    </citation>
    <scope>NUCLEOTIDE SEQUENCE [LARGE SCALE GENOMIC DNA]</scope>
    <source>
        <strain evidence="4">NBRC 105001</strain>
    </source>
</reference>
<reference evidence="1" key="1">
    <citation type="journal article" date="2014" name="Int. J. Syst. Evol. Microbiol.">
        <title>Complete genome of a new Firmicutes species belonging to the dominant human colonic microbiota ('Ruminococcus bicirculans') reveals two chromosomes and a selective capacity to utilize plant glucans.</title>
        <authorList>
            <consortium name="NISC Comparative Sequencing Program"/>
            <person name="Wegmann U."/>
            <person name="Louis P."/>
            <person name="Goesmann A."/>
            <person name="Henrissat B."/>
            <person name="Duncan S.H."/>
            <person name="Flint H.J."/>
        </authorList>
    </citation>
    <scope>NUCLEOTIDE SEQUENCE</scope>
    <source>
        <strain evidence="1">NBRC 105001</strain>
    </source>
</reference>
<dbReference type="Proteomes" id="UP000239273">
    <property type="component" value="Unassembled WGS sequence"/>
</dbReference>
<keyword evidence="4" id="KW-1185">Reference proteome</keyword>
<dbReference type="Proteomes" id="UP001156660">
    <property type="component" value="Unassembled WGS sequence"/>
</dbReference>
<comment type="caution">
    <text evidence="2">The sequence shown here is derived from an EMBL/GenBank/DDBJ whole genome shotgun (WGS) entry which is preliminary data.</text>
</comment>
<dbReference type="RefSeq" id="WP_105064525.1">
    <property type="nucleotide sequence ID" value="NZ_BSOU01000014.1"/>
</dbReference>
<dbReference type="EMBL" id="MSCP01000005">
    <property type="protein sequence ID" value="PQJ83605.1"/>
    <property type="molecule type" value="Genomic_DNA"/>
</dbReference>
<evidence type="ECO:0000313" key="1">
    <source>
        <dbReference type="EMBL" id="GLR76753.1"/>
    </source>
</evidence>
<name>A0A2S7X1F1_9GAMM</name>
<reference evidence="1" key="4">
    <citation type="submission" date="2023-01" db="EMBL/GenBank/DDBJ databases">
        <title>Draft genome sequence of Aliivibrio sifiae strain NBRC 105001.</title>
        <authorList>
            <person name="Sun Q."/>
            <person name="Mori K."/>
        </authorList>
    </citation>
    <scope>NUCLEOTIDE SEQUENCE</scope>
    <source>
        <strain evidence="1">NBRC 105001</strain>
    </source>
</reference>
<reference evidence="2 3" key="2">
    <citation type="submission" date="2016-12" db="EMBL/GenBank/DDBJ databases">
        <title>Diversity of luminous bacteria.</title>
        <authorList>
            <person name="Yoshizawa S."/>
            <person name="Kogure K."/>
        </authorList>
    </citation>
    <scope>NUCLEOTIDE SEQUENCE [LARGE SCALE GENOMIC DNA]</scope>
    <source>
        <strain evidence="2 3">NBRC 105001</strain>
    </source>
</reference>
<dbReference type="AlphaFoldDB" id="A0A2S7X1F1"/>
<evidence type="ECO:0000313" key="4">
    <source>
        <dbReference type="Proteomes" id="UP001156660"/>
    </source>
</evidence>
<dbReference type="EMBL" id="BSOU01000014">
    <property type="protein sequence ID" value="GLR76753.1"/>
    <property type="molecule type" value="Genomic_DNA"/>
</dbReference>
<gene>
    <name evidence="2" type="ORF">BTO23_20945</name>
    <name evidence="1" type="ORF">GCM10007855_36280</name>
</gene>
<proteinExistence type="predicted"/>
<accession>A0A2S7X1F1</accession>
<sequence length="206" mass="23725">MKNSLYKISDLFDNLALETSNIEEKVIIYNDISSRLYHFLGFPHPVLNVQLMPLNNIKANDYNPNVVARPEYKLLKHSIISDGLTLPIVVGKNVNNESIIIDGFHRTKIIKETAEIKSSLHYYIPTVSLDKKYEDRIASTVRHNAARGIHQVELTSELIRKLKDFNWEDEIIAKEIGMDMDEILRLKQITGLAEIFSINEFSNAWE</sequence>
<protein>
    <submittedName>
        <fullName evidence="2">Chromosome partitioning protein ParB</fullName>
    </submittedName>
</protein>
<dbReference type="OrthoDB" id="4536617at2"/>
<dbReference type="SUPFAM" id="SSF110849">
    <property type="entry name" value="ParB/Sulfiredoxin"/>
    <property type="match status" value="1"/>
</dbReference>
<dbReference type="InterPro" id="IPR036086">
    <property type="entry name" value="ParB/Sulfiredoxin_sf"/>
</dbReference>
<evidence type="ECO:0000313" key="3">
    <source>
        <dbReference type="Proteomes" id="UP000239273"/>
    </source>
</evidence>
<evidence type="ECO:0000313" key="2">
    <source>
        <dbReference type="EMBL" id="PQJ83605.1"/>
    </source>
</evidence>
<organism evidence="2 3">
    <name type="scientific">Aliivibrio sifiae</name>
    <dbReference type="NCBI Taxonomy" id="566293"/>
    <lineage>
        <taxon>Bacteria</taxon>
        <taxon>Pseudomonadati</taxon>
        <taxon>Pseudomonadota</taxon>
        <taxon>Gammaproteobacteria</taxon>
        <taxon>Vibrionales</taxon>
        <taxon>Vibrionaceae</taxon>
        <taxon>Aliivibrio</taxon>
    </lineage>
</organism>